<evidence type="ECO:0000313" key="2">
    <source>
        <dbReference type="EMBL" id="KAF2644313.1"/>
    </source>
</evidence>
<reference evidence="2" key="1">
    <citation type="journal article" date="2020" name="Stud. Mycol.">
        <title>101 Dothideomycetes genomes: a test case for predicting lifestyles and emergence of pathogens.</title>
        <authorList>
            <person name="Haridas S."/>
            <person name="Albert R."/>
            <person name="Binder M."/>
            <person name="Bloem J."/>
            <person name="Labutti K."/>
            <person name="Salamov A."/>
            <person name="Andreopoulos B."/>
            <person name="Baker S."/>
            <person name="Barry K."/>
            <person name="Bills G."/>
            <person name="Bluhm B."/>
            <person name="Cannon C."/>
            <person name="Castanera R."/>
            <person name="Culley D."/>
            <person name="Daum C."/>
            <person name="Ezra D."/>
            <person name="Gonzalez J."/>
            <person name="Henrissat B."/>
            <person name="Kuo A."/>
            <person name="Liang C."/>
            <person name="Lipzen A."/>
            <person name="Lutzoni F."/>
            <person name="Magnuson J."/>
            <person name="Mondo S."/>
            <person name="Nolan M."/>
            <person name="Ohm R."/>
            <person name="Pangilinan J."/>
            <person name="Park H.-J."/>
            <person name="Ramirez L."/>
            <person name="Alfaro M."/>
            <person name="Sun H."/>
            <person name="Tritt A."/>
            <person name="Yoshinaga Y."/>
            <person name="Zwiers L.-H."/>
            <person name="Turgeon B."/>
            <person name="Goodwin S."/>
            <person name="Spatafora J."/>
            <person name="Crous P."/>
            <person name="Grigoriev I."/>
        </authorList>
    </citation>
    <scope>NUCLEOTIDE SEQUENCE</scope>
    <source>
        <strain evidence="2">CBS 473.64</strain>
    </source>
</reference>
<evidence type="ECO:0000313" key="3">
    <source>
        <dbReference type="Proteomes" id="UP000799753"/>
    </source>
</evidence>
<keyword evidence="3" id="KW-1185">Reference proteome</keyword>
<dbReference type="Proteomes" id="UP000799753">
    <property type="component" value="Unassembled WGS sequence"/>
</dbReference>
<sequence length="371" mass="40569">MPTSNKNIFTLLPRSPQDSSTDSTCSSTPPTVAITQARVEDPEPGPQPWGHYRRVSRAAPVEFGDELRHARSQPPESVPPPIGDGGDTPRPRPAAVSAITKINMGQRQQRHKSADHGYGPPKQQHIAVQRNAPSHYPFVNSSGAPAWYRPYNPYVYTTVAPPPIAFTPAVALSQQVTQAATGAPPAALTRQPRKTATAPTEPELVPSVKTTHAFNINEGFKELKVMMGPFILLHSKLVSVSAYKPGVDFLDRIFAPGTEIAEDRDPIMPGAIIYSKTYIVSEKDYDIYHDLLKMFPIVEAYKEMLSVDRQEFDQVQAIEGSDRGAIAAFVGNGATLEEMLGELVASNGLGVRHDLKKPDPFKETVNQWGSK</sequence>
<proteinExistence type="predicted"/>
<organism evidence="2 3">
    <name type="scientific">Massarina eburnea CBS 473.64</name>
    <dbReference type="NCBI Taxonomy" id="1395130"/>
    <lineage>
        <taxon>Eukaryota</taxon>
        <taxon>Fungi</taxon>
        <taxon>Dikarya</taxon>
        <taxon>Ascomycota</taxon>
        <taxon>Pezizomycotina</taxon>
        <taxon>Dothideomycetes</taxon>
        <taxon>Pleosporomycetidae</taxon>
        <taxon>Pleosporales</taxon>
        <taxon>Massarineae</taxon>
        <taxon>Massarinaceae</taxon>
        <taxon>Massarina</taxon>
    </lineage>
</organism>
<feature type="region of interest" description="Disordered" evidence="1">
    <location>
        <begin position="182"/>
        <end position="202"/>
    </location>
</feature>
<dbReference type="EMBL" id="MU006779">
    <property type="protein sequence ID" value="KAF2644313.1"/>
    <property type="molecule type" value="Genomic_DNA"/>
</dbReference>
<dbReference type="AlphaFoldDB" id="A0A6A6SC53"/>
<evidence type="ECO:0000256" key="1">
    <source>
        <dbReference type="SAM" id="MobiDB-lite"/>
    </source>
</evidence>
<accession>A0A6A6SC53</accession>
<dbReference type="OrthoDB" id="10604212at2759"/>
<gene>
    <name evidence="2" type="ORF">P280DRAFT_505120</name>
</gene>
<feature type="compositionally biased region" description="Low complexity" evidence="1">
    <location>
        <begin position="15"/>
        <end position="31"/>
    </location>
</feature>
<protein>
    <submittedName>
        <fullName evidence="2">Uncharacterized protein</fullName>
    </submittedName>
</protein>
<feature type="region of interest" description="Disordered" evidence="1">
    <location>
        <begin position="1"/>
        <end position="92"/>
    </location>
</feature>
<name>A0A6A6SC53_9PLEO</name>